<comment type="similarity">
    <text evidence="2 4">Belongs to the Ninja family.</text>
</comment>
<keyword evidence="3 4" id="KW-0539">Nucleus</keyword>
<feature type="domain" description="Ethylene-responsive binding factor-associated repression" evidence="6">
    <location>
        <begin position="48"/>
        <end position="79"/>
    </location>
</feature>
<dbReference type="InterPro" id="IPR032310">
    <property type="entry name" value="NLS_NINJA_AFP-like"/>
</dbReference>
<dbReference type="GO" id="GO:0045892">
    <property type="term" value="P:negative regulation of DNA-templated transcription"/>
    <property type="evidence" value="ECO:0007669"/>
    <property type="project" value="TreeGrafter"/>
</dbReference>
<evidence type="ECO:0000256" key="2">
    <source>
        <dbReference type="ARBA" id="ARBA00006081"/>
    </source>
</evidence>
<evidence type="ECO:0000256" key="1">
    <source>
        <dbReference type="ARBA" id="ARBA00004123"/>
    </source>
</evidence>
<organism evidence="7 8">
    <name type="scientific">Olea europaea subsp. europaea</name>
    <dbReference type="NCBI Taxonomy" id="158383"/>
    <lineage>
        <taxon>Eukaryota</taxon>
        <taxon>Viridiplantae</taxon>
        <taxon>Streptophyta</taxon>
        <taxon>Embryophyta</taxon>
        <taxon>Tracheophyta</taxon>
        <taxon>Spermatophyta</taxon>
        <taxon>Magnoliopsida</taxon>
        <taxon>eudicotyledons</taxon>
        <taxon>Gunneridae</taxon>
        <taxon>Pentapetalae</taxon>
        <taxon>asterids</taxon>
        <taxon>lamiids</taxon>
        <taxon>Lamiales</taxon>
        <taxon>Oleaceae</taxon>
        <taxon>Oleeae</taxon>
        <taxon>Olea</taxon>
    </lineage>
</organism>
<evidence type="ECO:0000256" key="3">
    <source>
        <dbReference type="ARBA" id="ARBA00023242"/>
    </source>
</evidence>
<dbReference type="OrthoDB" id="667358at2759"/>
<evidence type="ECO:0000256" key="5">
    <source>
        <dbReference type="SAM" id="MobiDB-lite"/>
    </source>
</evidence>
<keyword evidence="8" id="KW-1185">Reference proteome</keyword>
<evidence type="ECO:0000259" key="6">
    <source>
        <dbReference type="Pfam" id="PF07897"/>
    </source>
</evidence>
<comment type="function">
    <text evidence="4">Acts as a negative regulator of abscisic acid (ABA) response.</text>
</comment>
<comment type="subcellular location">
    <subcellularLocation>
        <location evidence="1 4">Nucleus</location>
    </subcellularLocation>
</comment>
<sequence>MGDGDDGKRILRTTEMDTLCLDISTNRFSRDLLQRFMGSSTANEAVKEEDQEIELNLGLSLGGRFGVDKKLVRSSSVAECLPAVRDGNDAVAPPSVAYTGPLRTSSLPVETEEEWRKRKQLQTLRRMEAKRRRSEKLRNLRGDN</sequence>
<dbReference type="Pfam" id="PF07897">
    <property type="entry name" value="EAR"/>
    <property type="match status" value="1"/>
</dbReference>
<dbReference type="PANTHER" id="PTHR31413:SF46">
    <property type="entry name" value="NINJA-FAMILY PROTEIN AFP1"/>
    <property type="match status" value="1"/>
</dbReference>
<proteinExistence type="inferred from homology"/>
<dbReference type="Gramene" id="OE9A118995T1">
    <property type="protein sequence ID" value="OE9A118995C1"/>
    <property type="gene ID" value="OE9A118995"/>
</dbReference>
<dbReference type="GO" id="GO:0009737">
    <property type="term" value="P:response to abscisic acid"/>
    <property type="evidence" value="ECO:0007669"/>
    <property type="project" value="TreeGrafter"/>
</dbReference>
<dbReference type="GO" id="GO:0005634">
    <property type="term" value="C:nucleus"/>
    <property type="evidence" value="ECO:0007669"/>
    <property type="project" value="UniProtKB-SubCell"/>
</dbReference>
<dbReference type="PANTHER" id="PTHR31413">
    <property type="entry name" value="AFP HOMOLOG 2"/>
    <property type="match status" value="1"/>
</dbReference>
<name>A0A8S0SZ95_OLEEU</name>
<protein>
    <recommendedName>
        <fullName evidence="4">Ninja-family protein</fullName>
    </recommendedName>
    <alternativeName>
        <fullName evidence="4">ABI-binding protein</fullName>
    </alternativeName>
</protein>
<dbReference type="AlphaFoldDB" id="A0A8S0SZ95"/>
<evidence type="ECO:0000313" key="7">
    <source>
        <dbReference type="EMBL" id="CAA2997629.1"/>
    </source>
</evidence>
<dbReference type="Proteomes" id="UP000594638">
    <property type="component" value="Unassembled WGS sequence"/>
</dbReference>
<dbReference type="GO" id="GO:0007165">
    <property type="term" value="P:signal transduction"/>
    <property type="evidence" value="ECO:0007669"/>
    <property type="project" value="InterPro"/>
</dbReference>
<gene>
    <name evidence="7" type="ORF">OLEA9_A118995</name>
</gene>
<reference evidence="7 8" key="1">
    <citation type="submission" date="2019-12" db="EMBL/GenBank/DDBJ databases">
        <authorList>
            <person name="Alioto T."/>
            <person name="Alioto T."/>
            <person name="Gomez Garrido J."/>
        </authorList>
    </citation>
    <scope>NUCLEOTIDE SEQUENCE [LARGE SCALE GENOMIC DNA]</scope>
</reference>
<evidence type="ECO:0000256" key="4">
    <source>
        <dbReference type="RuleBase" id="RU369029"/>
    </source>
</evidence>
<feature type="region of interest" description="Disordered" evidence="5">
    <location>
        <begin position="125"/>
        <end position="144"/>
    </location>
</feature>
<accession>A0A8S0SZ95</accession>
<evidence type="ECO:0000313" key="8">
    <source>
        <dbReference type="Proteomes" id="UP000594638"/>
    </source>
</evidence>
<dbReference type="Pfam" id="PF16136">
    <property type="entry name" value="NLS_NINJA_AFP"/>
    <property type="match status" value="1"/>
</dbReference>
<dbReference type="InterPro" id="IPR012463">
    <property type="entry name" value="Ninja_motif"/>
</dbReference>
<dbReference type="EMBL" id="CACTIH010005561">
    <property type="protein sequence ID" value="CAA2997629.1"/>
    <property type="molecule type" value="Genomic_DNA"/>
</dbReference>
<comment type="caution">
    <text evidence="7">The sequence shown here is derived from an EMBL/GenBank/DDBJ whole genome shotgun (WGS) entry which is preliminary data.</text>
</comment>
<dbReference type="InterPro" id="IPR031307">
    <property type="entry name" value="Ninja_fam"/>
</dbReference>